<protein>
    <submittedName>
        <fullName evidence="3">D-alanyl-D-alanine carboxypeptidase/D-alanyl-D-alanine-endopeptidase</fullName>
        <ecNumber evidence="3">3.4.16.4</ecNumber>
    </submittedName>
</protein>
<dbReference type="Pfam" id="PF02113">
    <property type="entry name" value="Peptidase_S13"/>
    <property type="match status" value="1"/>
</dbReference>
<evidence type="ECO:0000313" key="3">
    <source>
        <dbReference type="EMBL" id="MFD0977804.1"/>
    </source>
</evidence>
<dbReference type="Gene3D" id="3.40.710.10">
    <property type="entry name" value="DD-peptidase/beta-lactamase superfamily"/>
    <property type="match status" value="2"/>
</dbReference>
<evidence type="ECO:0000256" key="1">
    <source>
        <dbReference type="ARBA" id="ARBA00006096"/>
    </source>
</evidence>
<dbReference type="EMBL" id="JBHTJP010000035">
    <property type="protein sequence ID" value="MFD0977804.1"/>
    <property type="molecule type" value="Genomic_DNA"/>
</dbReference>
<name>A0ABW3II97_9FLAO</name>
<dbReference type="EC" id="3.4.16.4" evidence="3"/>
<gene>
    <name evidence="3" type="primary">dacB</name>
    <name evidence="3" type="ORF">ACFQ1G_13475</name>
</gene>
<dbReference type="Proteomes" id="UP001597100">
    <property type="component" value="Unassembled WGS sequence"/>
</dbReference>
<proteinExistence type="inferred from homology"/>
<dbReference type="GO" id="GO:0009002">
    <property type="term" value="F:serine-type D-Ala-D-Ala carboxypeptidase activity"/>
    <property type="evidence" value="ECO:0007669"/>
    <property type="project" value="UniProtKB-EC"/>
</dbReference>
<dbReference type="PRINTS" id="PR00922">
    <property type="entry name" value="DADACBPTASE3"/>
</dbReference>
<keyword evidence="3" id="KW-0121">Carboxypeptidase</keyword>
<accession>A0ABW3II97</accession>
<comment type="caution">
    <text evidence="3">The sequence shown here is derived from an EMBL/GenBank/DDBJ whole genome shotgun (WGS) entry which is preliminary data.</text>
</comment>
<dbReference type="InterPro" id="IPR012338">
    <property type="entry name" value="Beta-lactam/transpept-like"/>
</dbReference>
<reference evidence="4" key="1">
    <citation type="journal article" date="2019" name="Int. J. Syst. Evol. Microbiol.">
        <title>The Global Catalogue of Microorganisms (GCM) 10K type strain sequencing project: providing services to taxonomists for standard genome sequencing and annotation.</title>
        <authorList>
            <consortium name="The Broad Institute Genomics Platform"/>
            <consortium name="The Broad Institute Genome Sequencing Center for Infectious Disease"/>
            <person name="Wu L."/>
            <person name="Ma J."/>
        </authorList>
    </citation>
    <scope>NUCLEOTIDE SEQUENCE [LARGE SCALE GENOMIC DNA]</scope>
    <source>
        <strain evidence="4">CCUG 60898</strain>
    </source>
</reference>
<dbReference type="RefSeq" id="WP_380740376.1">
    <property type="nucleotide sequence ID" value="NZ_JBHTJP010000035.1"/>
</dbReference>
<dbReference type="InterPro" id="IPR000667">
    <property type="entry name" value="Peptidase_S13"/>
</dbReference>
<dbReference type="NCBIfam" id="TIGR00666">
    <property type="entry name" value="PBP4"/>
    <property type="match status" value="1"/>
</dbReference>
<sequence>MSSCSGNRELLKTVNLDITSSKVFENGFTGLAIYDPGAKKWVYEYNSKKYFIPASNTKLFTFYTGLQVLGDSVPAIRYTINNDSLIFTGTGDPSLLHKDLPESSVIDFLKHSDKNLFFMPAIYSESGLGPGWAWDDYNYYYSAEKSSLPVAGNTVIFSFKNAESIPEAYPKIFSDSTLLDKTKSERSGVKRDRHQNIFRYTVNPEKTDSERSVPFNTSEALAIKILEDSLQRNIEILHNDPDVNLEKTFYSIPTDSLYKRLLQQSDNFIAEQILLLAANQISDSLKTQIAIDHMKENFLKDLPQEPKWVDGSGLSRYNLQTPGNMVRLLEKILKEVPQDRLFELLPAGGVSGTLKSQFKNEQPFIYAKTGSLSNNYSLSGYLITKKGKLLIISFMNSNYMVPSSALKAEMEKIIENIRNLK</sequence>
<dbReference type="PANTHER" id="PTHR30023:SF0">
    <property type="entry name" value="PENICILLIN-SENSITIVE CARBOXYPEPTIDASE A"/>
    <property type="match status" value="1"/>
</dbReference>
<evidence type="ECO:0000313" key="4">
    <source>
        <dbReference type="Proteomes" id="UP001597100"/>
    </source>
</evidence>
<dbReference type="PANTHER" id="PTHR30023">
    <property type="entry name" value="D-ALANYL-D-ALANINE CARBOXYPEPTIDASE"/>
    <property type="match status" value="1"/>
</dbReference>
<comment type="similarity">
    <text evidence="1">Belongs to the peptidase S13 family.</text>
</comment>
<evidence type="ECO:0000256" key="2">
    <source>
        <dbReference type="ARBA" id="ARBA00022801"/>
    </source>
</evidence>
<keyword evidence="4" id="KW-1185">Reference proteome</keyword>
<keyword evidence="3" id="KW-0645">Protease</keyword>
<keyword evidence="2 3" id="KW-0378">Hydrolase</keyword>
<dbReference type="SUPFAM" id="SSF56601">
    <property type="entry name" value="beta-lactamase/transpeptidase-like"/>
    <property type="match status" value="1"/>
</dbReference>
<organism evidence="3 4">
    <name type="scientific">Salinimicrobium gaetbulicola</name>
    <dbReference type="NCBI Taxonomy" id="999702"/>
    <lineage>
        <taxon>Bacteria</taxon>
        <taxon>Pseudomonadati</taxon>
        <taxon>Bacteroidota</taxon>
        <taxon>Flavobacteriia</taxon>
        <taxon>Flavobacteriales</taxon>
        <taxon>Flavobacteriaceae</taxon>
        <taxon>Salinimicrobium</taxon>
    </lineage>
</organism>